<dbReference type="InterPro" id="IPR050194">
    <property type="entry name" value="Glycosyltransferase_grp1"/>
</dbReference>
<organism evidence="2 3">
    <name type="scientific">Terrihalobacillus insolitus</name>
    <dbReference type="NCBI Taxonomy" id="2950438"/>
    <lineage>
        <taxon>Bacteria</taxon>
        <taxon>Bacillati</taxon>
        <taxon>Bacillota</taxon>
        <taxon>Bacilli</taxon>
        <taxon>Bacillales</taxon>
        <taxon>Bacillaceae</taxon>
        <taxon>Terrihalobacillus</taxon>
    </lineage>
</organism>
<dbReference type="Proteomes" id="UP001145050">
    <property type="component" value="Unassembled WGS sequence"/>
</dbReference>
<reference evidence="2" key="1">
    <citation type="submission" date="2022-06" db="EMBL/GenBank/DDBJ databases">
        <title>Aquibacillus sp. a new bacterium isolated from soil saline samples.</title>
        <authorList>
            <person name="Galisteo C."/>
            <person name="De La Haba R."/>
            <person name="Sanchez-Porro C."/>
            <person name="Ventosa A."/>
        </authorList>
    </citation>
    <scope>NUCLEOTIDE SEQUENCE</scope>
    <source>
        <strain evidence="2">3ASR75-11</strain>
    </source>
</reference>
<evidence type="ECO:0000259" key="1">
    <source>
        <dbReference type="Pfam" id="PF00534"/>
    </source>
</evidence>
<sequence length="385" mass="44821">MKITHICLCGPVTDGWTYQDNLLPKYHKKLGYETSVITSQYIWNQNNSLEINYRTDYYNDYGVKMIRIKNKFSTNINSKFKVYKDLYQTLENENPDILFVHGVQFLDIINIVKYLKKHPNVITYVDNHADFSNSAQNWFSKYFLHGFIWKKCAQMIEPYTQKIYGVLPARVSFLKEVYNLPKHKIELLVMGVDDEKVQAMKNEENKSLIREQYQISNDDFLIITGGKIDNAKKQTLLLMEAVKSIAHPNIKLIVFGSVVEDLKKEVTALSDGEKIKYIGWVPGEESYKYFSSADLVIFPGRHSVFWEQVVGLGIPMFVKYWDGTTHVDLGGNCKFLYEDSVDEIKRNIMDVINNENTYKQMKKVSETEGMKHYSYYEIAKKSIGI</sequence>
<gene>
    <name evidence="2" type="ORF">NC797_03030</name>
</gene>
<evidence type="ECO:0000313" key="2">
    <source>
        <dbReference type="EMBL" id="MDC3423479.1"/>
    </source>
</evidence>
<proteinExistence type="predicted"/>
<dbReference type="EMBL" id="JAMQKB010000001">
    <property type="protein sequence ID" value="MDC3423479.1"/>
    <property type="molecule type" value="Genomic_DNA"/>
</dbReference>
<dbReference type="PANTHER" id="PTHR45947:SF3">
    <property type="entry name" value="SULFOQUINOVOSYL TRANSFERASE SQD2"/>
    <property type="match status" value="1"/>
</dbReference>
<feature type="domain" description="Glycosyl transferase family 1" evidence="1">
    <location>
        <begin position="207"/>
        <end position="363"/>
    </location>
</feature>
<dbReference type="CDD" id="cd03801">
    <property type="entry name" value="GT4_PimA-like"/>
    <property type="match status" value="1"/>
</dbReference>
<name>A0A9X3WU72_9BACI</name>
<dbReference type="GO" id="GO:0016757">
    <property type="term" value="F:glycosyltransferase activity"/>
    <property type="evidence" value="ECO:0007669"/>
    <property type="project" value="InterPro"/>
</dbReference>
<accession>A0A9X3WU72</accession>
<dbReference type="AlphaFoldDB" id="A0A9X3WU72"/>
<protein>
    <submittedName>
        <fullName evidence="2">Glycosyltransferase family 4 protein</fullName>
    </submittedName>
</protein>
<dbReference type="PANTHER" id="PTHR45947">
    <property type="entry name" value="SULFOQUINOVOSYL TRANSFERASE SQD2"/>
    <property type="match status" value="1"/>
</dbReference>
<dbReference type="InterPro" id="IPR001296">
    <property type="entry name" value="Glyco_trans_1"/>
</dbReference>
<evidence type="ECO:0000313" key="3">
    <source>
        <dbReference type="Proteomes" id="UP001145050"/>
    </source>
</evidence>
<comment type="caution">
    <text evidence="2">The sequence shown here is derived from an EMBL/GenBank/DDBJ whole genome shotgun (WGS) entry which is preliminary data.</text>
</comment>
<keyword evidence="3" id="KW-1185">Reference proteome</keyword>
<dbReference type="Gene3D" id="3.40.50.2000">
    <property type="entry name" value="Glycogen Phosphorylase B"/>
    <property type="match status" value="2"/>
</dbReference>
<dbReference type="Pfam" id="PF00534">
    <property type="entry name" value="Glycos_transf_1"/>
    <property type="match status" value="1"/>
</dbReference>
<dbReference type="RefSeq" id="WP_272435174.1">
    <property type="nucleotide sequence ID" value="NZ_JAMQKB010000001.1"/>
</dbReference>
<dbReference type="SUPFAM" id="SSF53756">
    <property type="entry name" value="UDP-Glycosyltransferase/glycogen phosphorylase"/>
    <property type="match status" value="1"/>
</dbReference>